<name>A0A7C2E9I4_9THEO</name>
<dbReference type="EMBL" id="DSMU01000149">
    <property type="protein sequence ID" value="HEL65504.1"/>
    <property type="molecule type" value="Genomic_DNA"/>
</dbReference>
<proteinExistence type="predicted"/>
<protein>
    <submittedName>
        <fullName evidence="2">Uncharacterized protein</fullName>
    </submittedName>
</protein>
<feature type="compositionally biased region" description="Low complexity" evidence="1">
    <location>
        <begin position="21"/>
        <end position="30"/>
    </location>
</feature>
<gene>
    <name evidence="2" type="ORF">ENQ34_02335</name>
</gene>
<feature type="region of interest" description="Disordered" evidence="1">
    <location>
        <begin position="1"/>
        <end position="30"/>
    </location>
</feature>
<organism evidence="2">
    <name type="scientific">Ammonifex degensii</name>
    <dbReference type="NCBI Taxonomy" id="42838"/>
    <lineage>
        <taxon>Bacteria</taxon>
        <taxon>Bacillati</taxon>
        <taxon>Bacillota</taxon>
        <taxon>Clostridia</taxon>
        <taxon>Thermoanaerobacterales</taxon>
        <taxon>Thermoanaerobacteraceae</taxon>
        <taxon>Ammonifex</taxon>
    </lineage>
</organism>
<reference evidence="2" key="1">
    <citation type="journal article" date="2020" name="mSystems">
        <title>Genome- and Community-Level Interaction Insights into Carbon Utilization and Element Cycling Functions of Hydrothermarchaeota in Hydrothermal Sediment.</title>
        <authorList>
            <person name="Zhou Z."/>
            <person name="Liu Y."/>
            <person name="Xu W."/>
            <person name="Pan J."/>
            <person name="Luo Z.H."/>
            <person name="Li M."/>
        </authorList>
    </citation>
    <scope>NUCLEOTIDE SEQUENCE [LARGE SCALE GENOMIC DNA]</scope>
    <source>
        <strain evidence="2">SpSt-300</strain>
    </source>
</reference>
<evidence type="ECO:0000256" key="1">
    <source>
        <dbReference type="SAM" id="MobiDB-lite"/>
    </source>
</evidence>
<comment type="caution">
    <text evidence="2">The sequence shown here is derived from an EMBL/GenBank/DDBJ whole genome shotgun (WGS) entry which is preliminary data.</text>
</comment>
<dbReference type="AlphaFoldDB" id="A0A7C2E9I4"/>
<sequence length="141" mass="15431">MPDRGAPAALADRRKRRPLSGRIVPRPAPGARVRPAAYARSAALFLGPPVAPLPPFQGALFLRPESGRKAAEGGEAGMTEKANVRPVLLGCVYADLERRKIRVVNPARMSEKELRRLETETLFEVWALLDAEGRVVDLKTL</sequence>
<accession>A0A7C2E9I4</accession>
<evidence type="ECO:0000313" key="2">
    <source>
        <dbReference type="EMBL" id="HEL65504.1"/>
    </source>
</evidence>